<dbReference type="Pfam" id="PF00072">
    <property type="entry name" value="Response_reg"/>
    <property type="match status" value="1"/>
</dbReference>
<comment type="catalytic activity">
    <reaction evidence="4 5">
        <text>[protein]-L-glutamate 5-O-methyl ester + H2O = L-glutamyl-[protein] + methanol + H(+)</text>
        <dbReference type="Rhea" id="RHEA:23236"/>
        <dbReference type="Rhea" id="RHEA-COMP:10208"/>
        <dbReference type="Rhea" id="RHEA-COMP:10311"/>
        <dbReference type="ChEBI" id="CHEBI:15377"/>
        <dbReference type="ChEBI" id="CHEBI:15378"/>
        <dbReference type="ChEBI" id="CHEBI:17790"/>
        <dbReference type="ChEBI" id="CHEBI:29973"/>
        <dbReference type="ChEBI" id="CHEBI:82795"/>
        <dbReference type="EC" id="3.1.1.61"/>
    </reaction>
</comment>
<keyword evidence="11" id="KW-1185">Reference proteome</keyword>
<comment type="catalytic activity">
    <reaction evidence="5">
        <text>L-glutaminyl-[protein] + H2O = L-glutamyl-[protein] + NH4(+)</text>
        <dbReference type="Rhea" id="RHEA:16441"/>
        <dbReference type="Rhea" id="RHEA-COMP:10207"/>
        <dbReference type="Rhea" id="RHEA-COMP:10208"/>
        <dbReference type="ChEBI" id="CHEBI:15377"/>
        <dbReference type="ChEBI" id="CHEBI:28938"/>
        <dbReference type="ChEBI" id="CHEBI:29973"/>
        <dbReference type="ChEBI" id="CHEBI:30011"/>
        <dbReference type="EC" id="3.5.1.44"/>
    </reaction>
</comment>
<evidence type="ECO:0000313" key="11">
    <source>
        <dbReference type="Proteomes" id="UP000515679"/>
    </source>
</evidence>
<evidence type="ECO:0000256" key="2">
    <source>
        <dbReference type="ARBA" id="ARBA00022500"/>
    </source>
</evidence>
<dbReference type="AlphaFoldDB" id="A0A7G5BYD1"/>
<keyword evidence="1 5" id="KW-0963">Cytoplasm</keyword>
<dbReference type="NCBIfam" id="NF001965">
    <property type="entry name" value="PRK00742.1"/>
    <property type="match status" value="1"/>
</dbReference>
<comment type="function">
    <text evidence="5">Involved in chemotaxis. Part of a chemotaxis signal transduction system that modulates chemotaxis in response to various stimuli. Catalyzes the demethylation of specific methylglutamate residues introduced into the chemoreceptors (methyl-accepting chemotaxis proteins or MCP) by CheR. Also mediates the irreversible deamidation of specific glutamine residues to glutamic acid.</text>
</comment>
<dbReference type="PIRSF" id="PIRSF000876">
    <property type="entry name" value="RR_chemtxs_CheB"/>
    <property type="match status" value="1"/>
</dbReference>
<dbReference type="Gene3D" id="3.40.50.180">
    <property type="entry name" value="Methylesterase CheB, C-terminal domain"/>
    <property type="match status" value="1"/>
</dbReference>
<dbReference type="CDD" id="cd16432">
    <property type="entry name" value="CheB_Rec"/>
    <property type="match status" value="1"/>
</dbReference>
<dbReference type="PROSITE" id="PS50122">
    <property type="entry name" value="CHEB"/>
    <property type="match status" value="1"/>
</dbReference>
<evidence type="ECO:0000256" key="5">
    <source>
        <dbReference type="HAMAP-Rule" id="MF_00099"/>
    </source>
</evidence>
<dbReference type="GO" id="GO:0050568">
    <property type="term" value="F:protein-glutamine glutaminase activity"/>
    <property type="evidence" value="ECO:0007669"/>
    <property type="project" value="UniProtKB-UniRule"/>
</dbReference>
<protein>
    <recommendedName>
        <fullName evidence="5">Protein-glutamate methylesterase/protein-glutamine glutaminase</fullName>
        <ecNumber evidence="5">3.1.1.61</ecNumber>
        <ecNumber evidence="5">3.5.1.44</ecNumber>
    </recommendedName>
</protein>
<dbReference type="SMART" id="SM00448">
    <property type="entry name" value="REC"/>
    <property type="match status" value="1"/>
</dbReference>
<dbReference type="NCBIfam" id="NF009206">
    <property type="entry name" value="PRK12555.1"/>
    <property type="match status" value="1"/>
</dbReference>
<dbReference type="Pfam" id="PF01339">
    <property type="entry name" value="CheB_methylest"/>
    <property type="match status" value="1"/>
</dbReference>
<evidence type="ECO:0000256" key="1">
    <source>
        <dbReference type="ARBA" id="ARBA00022490"/>
    </source>
</evidence>
<dbReference type="GO" id="GO:0005737">
    <property type="term" value="C:cytoplasm"/>
    <property type="evidence" value="ECO:0007669"/>
    <property type="project" value="UniProtKB-SubCell"/>
</dbReference>
<evidence type="ECO:0000259" key="9">
    <source>
        <dbReference type="PROSITE" id="PS50122"/>
    </source>
</evidence>
<keyword evidence="3 5" id="KW-0378">Hydrolase</keyword>
<proteinExistence type="inferred from homology"/>
<feature type="active site" evidence="5 6">
    <location>
        <position position="296"/>
    </location>
</feature>
<dbReference type="PANTHER" id="PTHR42872:SF6">
    <property type="entry name" value="PROTEIN-GLUTAMATE METHYLESTERASE_PROTEIN-GLUTAMINE GLUTAMINASE"/>
    <property type="match status" value="1"/>
</dbReference>
<feature type="domain" description="CheB-type methylesterase" evidence="9">
    <location>
        <begin position="161"/>
        <end position="350"/>
    </location>
</feature>
<dbReference type="InterPro" id="IPR001789">
    <property type="entry name" value="Sig_transdc_resp-reg_receiver"/>
</dbReference>
<feature type="active site" evidence="5 6">
    <location>
        <position position="173"/>
    </location>
</feature>
<dbReference type="GO" id="GO:0006935">
    <property type="term" value="P:chemotaxis"/>
    <property type="evidence" value="ECO:0007669"/>
    <property type="project" value="UniProtKB-UniRule"/>
</dbReference>
<dbReference type="PANTHER" id="PTHR42872">
    <property type="entry name" value="PROTEIN-GLUTAMATE METHYLESTERASE/PROTEIN-GLUTAMINE GLUTAMINASE"/>
    <property type="match status" value="1"/>
</dbReference>
<feature type="modified residue" description="4-aspartylphosphate" evidence="5 7">
    <location>
        <position position="56"/>
    </location>
</feature>
<gene>
    <name evidence="5" type="primary">cheB</name>
    <name evidence="10" type="ORF">FPL14_12765</name>
</gene>
<keyword evidence="5 7" id="KW-0597">Phosphoprotein</keyword>
<dbReference type="Gene3D" id="3.40.50.2300">
    <property type="match status" value="1"/>
</dbReference>
<dbReference type="Proteomes" id="UP000515679">
    <property type="component" value="Chromosome"/>
</dbReference>
<feature type="active site" evidence="5 6">
    <location>
        <position position="200"/>
    </location>
</feature>
<evidence type="ECO:0000256" key="4">
    <source>
        <dbReference type="ARBA" id="ARBA00048267"/>
    </source>
</evidence>
<evidence type="ECO:0000256" key="7">
    <source>
        <dbReference type="PROSITE-ProRule" id="PRU00169"/>
    </source>
</evidence>
<comment type="similarity">
    <text evidence="5">Belongs to the CheB family.</text>
</comment>
<dbReference type="EC" id="3.1.1.61" evidence="5"/>
<name>A0A7G5BYD1_9BACL</name>
<dbReference type="KEGG" id="cchl:FPL14_12765"/>
<feature type="domain" description="Response regulatory" evidence="8">
    <location>
        <begin position="5"/>
        <end position="122"/>
    </location>
</feature>
<dbReference type="InterPro" id="IPR011006">
    <property type="entry name" value="CheY-like_superfamily"/>
</dbReference>
<dbReference type="SUPFAM" id="SSF52738">
    <property type="entry name" value="Methylesterase CheB, C-terminal domain"/>
    <property type="match status" value="1"/>
</dbReference>
<dbReference type="InterPro" id="IPR008248">
    <property type="entry name" value="CheB-like"/>
</dbReference>
<dbReference type="GO" id="GO:0000156">
    <property type="term" value="F:phosphorelay response regulator activity"/>
    <property type="evidence" value="ECO:0007669"/>
    <property type="project" value="InterPro"/>
</dbReference>
<keyword evidence="2 5" id="KW-0145">Chemotaxis</keyword>
<dbReference type="EMBL" id="CP041969">
    <property type="protein sequence ID" value="QMV41965.1"/>
    <property type="molecule type" value="Genomic_DNA"/>
</dbReference>
<evidence type="ECO:0000259" key="8">
    <source>
        <dbReference type="PROSITE" id="PS50110"/>
    </source>
</evidence>
<evidence type="ECO:0000256" key="6">
    <source>
        <dbReference type="PROSITE-ProRule" id="PRU00050"/>
    </source>
</evidence>
<organism evidence="10 11">
    <name type="scientific">Cohnella cholangitidis</name>
    <dbReference type="NCBI Taxonomy" id="2598458"/>
    <lineage>
        <taxon>Bacteria</taxon>
        <taxon>Bacillati</taxon>
        <taxon>Bacillota</taxon>
        <taxon>Bacilli</taxon>
        <taxon>Bacillales</taxon>
        <taxon>Paenibacillaceae</taxon>
        <taxon>Cohnella</taxon>
    </lineage>
</organism>
<dbReference type="RefSeq" id="WP_182303349.1">
    <property type="nucleotide sequence ID" value="NZ_CP041969.1"/>
</dbReference>
<evidence type="ECO:0000313" key="10">
    <source>
        <dbReference type="EMBL" id="QMV41965.1"/>
    </source>
</evidence>
<evidence type="ECO:0000256" key="3">
    <source>
        <dbReference type="ARBA" id="ARBA00022801"/>
    </source>
</evidence>
<dbReference type="InterPro" id="IPR000673">
    <property type="entry name" value="Sig_transdc_resp-reg_Me-estase"/>
</dbReference>
<comment type="domain">
    <text evidence="5">Contains a C-terminal catalytic domain, and an N-terminal region which modulates catalytic activity.</text>
</comment>
<comment type="subcellular location">
    <subcellularLocation>
        <location evidence="5">Cytoplasm</location>
    </subcellularLocation>
</comment>
<reference evidence="10 11" key="1">
    <citation type="submission" date="2019-07" db="EMBL/GenBank/DDBJ databases">
        <authorList>
            <person name="Kim J.K."/>
            <person name="Cheong H.-M."/>
            <person name="Choi Y."/>
            <person name="Hwang K.J."/>
            <person name="Lee S."/>
            <person name="Choi C."/>
        </authorList>
    </citation>
    <scope>NUCLEOTIDE SEQUENCE [LARGE SCALE GENOMIC DNA]</scope>
    <source>
        <strain evidence="10 11">KS 22</strain>
    </source>
</reference>
<sequence>MPKIKVLVVDDSTFMRKLIPRLIEEDEAIQVIGTARNGLEAIGMVMEHKPDVVTLDIEMPEMDGLEALDKIMERRPTPILMLSSLTQEGADATIAALQGGAVDFVFKPSGSVSTDLFKVKDELISKIKQASQMPLRSLVSTRKAVSRNGAGQPVRDKLGLTKEFDQIVALGTSTGGPKALETVITALPASFPFPVLIVQHMPPKFTKSLAERLNRLSNVRVVEAENNQPVLGGTVYIAPGDYHMNVVQANREFRIQLHQQPVRNGHRPSVDELFDSVSQLKNLKKHFVLMTGMGSDGARGMLNAKQTGARTTIAESQETCIVYGMPRAAVELDCVDYRIPLHLIAPKILEVTGWPAKQP</sequence>
<dbReference type="GO" id="GO:0008984">
    <property type="term" value="F:protein-glutamate methylesterase activity"/>
    <property type="evidence" value="ECO:0007669"/>
    <property type="project" value="UniProtKB-UniRule"/>
</dbReference>
<dbReference type="HAMAP" id="MF_00099">
    <property type="entry name" value="CheB_chemtxs"/>
    <property type="match status" value="1"/>
</dbReference>
<dbReference type="EC" id="3.5.1.44" evidence="5"/>
<dbReference type="PROSITE" id="PS50110">
    <property type="entry name" value="RESPONSE_REGULATORY"/>
    <property type="match status" value="1"/>
</dbReference>
<dbReference type="InterPro" id="IPR035909">
    <property type="entry name" value="CheB_C"/>
</dbReference>
<dbReference type="CDD" id="cd17541">
    <property type="entry name" value="REC_CheB-like"/>
    <property type="match status" value="1"/>
</dbReference>
<accession>A0A7G5BYD1</accession>
<comment type="PTM">
    <text evidence="5">Phosphorylated by CheA. Phosphorylation of the N-terminal regulatory domain activates the methylesterase activity.</text>
</comment>
<dbReference type="SUPFAM" id="SSF52172">
    <property type="entry name" value="CheY-like"/>
    <property type="match status" value="1"/>
</dbReference>